<evidence type="ECO:0008006" key="3">
    <source>
        <dbReference type="Google" id="ProtNLM"/>
    </source>
</evidence>
<name>A0AAF0F1A5_9BASI</name>
<protein>
    <recommendedName>
        <fullName evidence="3">HIT family protein</fullName>
    </recommendedName>
</protein>
<proteinExistence type="predicted"/>
<dbReference type="InterPro" id="IPR036265">
    <property type="entry name" value="HIT-like_sf"/>
</dbReference>
<evidence type="ECO:0000313" key="1">
    <source>
        <dbReference type="EMBL" id="WFD36487.1"/>
    </source>
</evidence>
<organism evidence="1 2">
    <name type="scientific">Malassezia cuniculi</name>
    <dbReference type="NCBI Taxonomy" id="948313"/>
    <lineage>
        <taxon>Eukaryota</taxon>
        <taxon>Fungi</taxon>
        <taxon>Dikarya</taxon>
        <taxon>Basidiomycota</taxon>
        <taxon>Ustilaginomycotina</taxon>
        <taxon>Malasseziomycetes</taxon>
        <taxon>Malasseziales</taxon>
        <taxon>Malasseziaceae</taxon>
        <taxon>Malassezia</taxon>
    </lineage>
</organism>
<dbReference type="Proteomes" id="UP001219933">
    <property type="component" value="Chromosome 5"/>
</dbReference>
<sequence length="78" mass="8697">MTSHLLDRLARDTPAIRAEPGDCIFCDIIERRHEAFIVAETDDYIAFLDVLPIRTELTDEEGAEVASALAKGVLRARL</sequence>
<keyword evidence="2" id="KW-1185">Reference proteome</keyword>
<dbReference type="Gene3D" id="3.30.428.10">
    <property type="entry name" value="HIT-like"/>
    <property type="match status" value="1"/>
</dbReference>
<accession>A0AAF0F1A5</accession>
<dbReference type="AlphaFoldDB" id="A0AAF0F1A5"/>
<reference evidence="1" key="1">
    <citation type="submission" date="2023-03" db="EMBL/GenBank/DDBJ databases">
        <title>Mating type loci evolution in Malassezia.</title>
        <authorList>
            <person name="Coelho M.A."/>
        </authorList>
    </citation>
    <scope>NUCLEOTIDE SEQUENCE</scope>
    <source>
        <strain evidence="1">CBS 11721</strain>
    </source>
</reference>
<evidence type="ECO:0000313" key="2">
    <source>
        <dbReference type="Proteomes" id="UP001219933"/>
    </source>
</evidence>
<gene>
    <name evidence="1" type="ORF">MCUN1_003367</name>
</gene>
<dbReference type="SUPFAM" id="SSF54197">
    <property type="entry name" value="HIT-like"/>
    <property type="match status" value="1"/>
</dbReference>
<dbReference type="EMBL" id="CP119881">
    <property type="protein sequence ID" value="WFD36487.1"/>
    <property type="molecule type" value="Genomic_DNA"/>
</dbReference>